<evidence type="ECO:0000256" key="1">
    <source>
        <dbReference type="ARBA" id="ARBA00004141"/>
    </source>
</evidence>
<keyword evidence="2 5" id="KW-0812">Transmembrane</keyword>
<proteinExistence type="predicted"/>
<dbReference type="Pfam" id="PF03595">
    <property type="entry name" value="SLAC1"/>
    <property type="match status" value="1"/>
</dbReference>
<name>A0A6V7RAZ1_9STAP</name>
<evidence type="ECO:0000256" key="2">
    <source>
        <dbReference type="ARBA" id="ARBA00022692"/>
    </source>
</evidence>
<comment type="subcellular location">
    <subcellularLocation>
        <location evidence="1">Membrane</location>
        <topology evidence="1">Multi-pass membrane protein</topology>
    </subcellularLocation>
</comment>
<dbReference type="InterPro" id="IPR004695">
    <property type="entry name" value="SLAC1/Mae1/Ssu1/TehA"/>
</dbReference>
<reference evidence="6 7" key="1">
    <citation type="submission" date="2020-07" db="EMBL/GenBank/DDBJ databases">
        <authorList>
            <person name="Criscuolo A."/>
        </authorList>
    </citation>
    <scope>NUCLEOTIDE SEQUENCE [LARGE SCALE GENOMIC DNA]</scope>
    <source>
        <strain evidence="6">CIP111649</strain>
    </source>
</reference>
<evidence type="ECO:0000256" key="5">
    <source>
        <dbReference type="SAM" id="Phobius"/>
    </source>
</evidence>
<evidence type="ECO:0000313" key="6">
    <source>
        <dbReference type="EMBL" id="CAD2074134.1"/>
    </source>
</evidence>
<sequence length="101" mass="11387">MVMATGALSLSSWYLGYHAFAEFLLWLNIVVYFGLIVLNILRISFNTTAVWSDFTNAIKGPGFFTFIASNKDSADFIVDIAVKSLQEDEINTWIINNTKKI</sequence>
<evidence type="ECO:0000313" key="7">
    <source>
        <dbReference type="Proteomes" id="UP000589351"/>
    </source>
</evidence>
<protein>
    <submittedName>
        <fullName evidence="6">Uncharacterized protein</fullName>
    </submittedName>
</protein>
<dbReference type="Proteomes" id="UP000589351">
    <property type="component" value="Unassembled WGS sequence"/>
</dbReference>
<keyword evidence="3 5" id="KW-1133">Transmembrane helix</keyword>
<keyword evidence="4 5" id="KW-0472">Membrane</keyword>
<dbReference type="EMBL" id="CAJEWD010000004">
    <property type="protein sequence ID" value="CAD2074134.1"/>
    <property type="molecule type" value="Genomic_DNA"/>
</dbReference>
<evidence type="ECO:0000256" key="3">
    <source>
        <dbReference type="ARBA" id="ARBA00022989"/>
    </source>
</evidence>
<evidence type="ECO:0000256" key="4">
    <source>
        <dbReference type="ARBA" id="ARBA00023136"/>
    </source>
</evidence>
<dbReference type="InterPro" id="IPR038665">
    <property type="entry name" value="Voltage-dep_anion_channel_sf"/>
</dbReference>
<dbReference type="GO" id="GO:0016020">
    <property type="term" value="C:membrane"/>
    <property type="evidence" value="ECO:0007669"/>
    <property type="project" value="UniProtKB-SubCell"/>
</dbReference>
<feature type="transmembrane region" description="Helical" evidence="5">
    <location>
        <begin position="20"/>
        <end position="41"/>
    </location>
</feature>
<organism evidence="6 7">
    <name type="scientific">Jeotgalicoccus meleagridis</name>
    <dbReference type="NCBI Taxonomy" id="2759181"/>
    <lineage>
        <taxon>Bacteria</taxon>
        <taxon>Bacillati</taxon>
        <taxon>Bacillota</taxon>
        <taxon>Bacilli</taxon>
        <taxon>Bacillales</taxon>
        <taxon>Staphylococcaceae</taxon>
        <taxon>Jeotgalicoccus</taxon>
    </lineage>
</organism>
<accession>A0A6V7RAZ1</accession>
<comment type="caution">
    <text evidence="6">The sequence shown here is derived from an EMBL/GenBank/DDBJ whole genome shotgun (WGS) entry which is preliminary data.</text>
</comment>
<dbReference type="AlphaFoldDB" id="A0A6V7RAZ1"/>
<keyword evidence="7" id="KW-1185">Reference proteome</keyword>
<dbReference type="GO" id="GO:0055085">
    <property type="term" value="P:transmembrane transport"/>
    <property type="evidence" value="ECO:0007669"/>
    <property type="project" value="InterPro"/>
</dbReference>
<gene>
    <name evidence="6" type="ORF">JEODO184_00633</name>
</gene>
<dbReference type="Gene3D" id="1.50.10.150">
    <property type="entry name" value="Voltage-dependent anion channel"/>
    <property type="match status" value="1"/>
</dbReference>